<evidence type="ECO:0000313" key="4">
    <source>
        <dbReference type="Proteomes" id="UP000185494"/>
    </source>
</evidence>
<proteinExistence type="predicted"/>
<keyword evidence="5" id="KW-1185">Reference proteome</keyword>
<evidence type="ECO:0000313" key="3">
    <source>
        <dbReference type="EMBL" id="MDT8331004.1"/>
    </source>
</evidence>
<feature type="region of interest" description="Disordered" evidence="1">
    <location>
        <begin position="1"/>
        <end position="72"/>
    </location>
</feature>
<sequence>MSGTEKDPSRREREEKLDETVEESFPASDPASHTGVTGPVVDPIEDLPPEEREKDTPHETIRDWRGTFPIDV</sequence>
<organism evidence="2 4">
    <name type="scientific">Roseomonas gilardii</name>
    <dbReference type="NCBI Taxonomy" id="257708"/>
    <lineage>
        <taxon>Bacteria</taxon>
        <taxon>Pseudomonadati</taxon>
        <taxon>Pseudomonadota</taxon>
        <taxon>Alphaproteobacteria</taxon>
        <taxon>Acetobacterales</taxon>
        <taxon>Roseomonadaceae</taxon>
        <taxon>Roseomonas</taxon>
    </lineage>
</organism>
<feature type="compositionally biased region" description="Basic and acidic residues" evidence="1">
    <location>
        <begin position="1"/>
        <end position="19"/>
    </location>
</feature>
<name>A0A1L7ABM1_9PROT</name>
<dbReference type="EMBL" id="CP015583">
    <property type="protein sequence ID" value="APT56161.1"/>
    <property type="molecule type" value="Genomic_DNA"/>
</dbReference>
<dbReference type="AlphaFoldDB" id="A0A1L7ABM1"/>
<dbReference type="EMBL" id="JAVVDO010000009">
    <property type="protein sequence ID" value="MDT8331004.1"/>
    <property type="molecule type" value="Genomic_DNA"/>
</dbReference>
<evidence type="ECO:0000313" key="2">
    <source>
        <dbReference type="EMBL" id="APT56161.1"/>
    </source>
</evidence>
<reference evidence="3 5" key="2">
    <citation type="journal article" date="2019" name="Microb. Pathog.">
        <title>Comparison of VITEK 2, MALDI-TOF MS, 16S rRNA gene sequencing, and whole-genome sequencing for identification of Roseomonas mucosa.</title>
        <authorList>
            <person name="Rudolph W.W."/>
            <person name="Gunzer F."/>
            <person name="Trauth M."/>
            <person name="Bunk B."/>
            <person name="Bigge R."/>
            <person name="Schrottner P."/>
        </authorList>
    </citation>
    <scope>NUCLEOTIDE SEQUENCE [LARGE SCALE GENOMIC DNA]</scope>
    <source>
        <strain evidence="3 5">DSM 103800</strain>
    </source>
</reference>
<protein>
    <submittedName>
        <fullName evidence="2">Uncharacterized protein</fullName>
    </submittedName>
</protein>
<feature type="compositionally biased region" description="Basic and acidic residues" evidence="1">
    <location>
        <begin position="49"/>
        <end position="65"/>
    </location>
</feature>
<dbReference type="Proteomes" id="UP000185494">
    <property type="component" value="Chromosome 1"/>
</dbReference>
<reference evidence="3" key="3">
    <citation type="submission" date="2023-09" db="EMBL/GenBank/DDBJ databases">
        <authorList>
            <person name="Schober I."/>
            <person name="Bunk B."/>
        </authorList>
    </citation>
    <scope>NUCLEOTIDE SEQUENCE</scope>
    <source>
        <strain evidence="3">DSM 103800</strain>
    </source>
</reference>
<dbReference type="RefSeq" id="WP_037226139.1">
    <property type="nucleotide sequence ID" value="NZ_CP015583.1"/>
</dbReference>
<gene>
    <name evidence="2" type="ORF">RGI145_02580</name>
    <name evidence="3" type="ORF">RQ831_08045</name>
</gene>
<dbReference type="Proteomes" id="UP001258945">
    <property type="component" value="Unassembled WGS sequence"/>
</dbReference>
<evidence type="ECO:0000313" key="5">
    <source>
        <dbReference type="Proteomes" id="UP001258945"/>
    </source>
</evidence>
<dbReference type="KEGG" id="rgi:RGI145_02580"/>
<reference evidence="2 4" key="1">
    <citation type="submission" date="2016-05" db="EMBL/GenBank/DDBJ databases">
        <title>Complete Genome and Methylome Analysis of Psychrotrophic Bacterial Isolates from Antarctic Lake Untersee.</title>
        <authorList>
            <person name="Fomenkov A."/>
            <person name="Akimov V.N."/>
            <person name="Vasilyeva L.V."/>
            <person name="Andersen D."/>
            <person name="Vincze T."/>
            <person name="Roberts R.J."/>
        </authorList>
    </citation>
    <scope>NUCLEOTIDE SEQUENCE [LARGE SCALE GENOMIC DNA]</scope>
    <source>
        <strain evidence="2 4">U14-5</strain>
    </source>
</reference>
<evidence type="ECO:0000256" key="1">
    <source>
        <dbReference type="SAM" id="MobiDB-lite"/>
    </source>
</evidence>
<accession>A0A1L7ABM1</accession>